<reference evidence="1" key="1">
    <citation type="journal article" date="2022" name="Int. J. Mol. Sci.">
        <title>Draft Genome of Tanacetum Coccineum: Genomic Comparison of Closely Related Tanacetum-Family Plants.</title>
        <authorList>
            <person name="Yamashiro T."/>
            <person name="Shiraishi A."/>
            <person name="Nakayama K."/>
            <person name="Satake H."/>
        </authorList>
    </citation>
    <scope>NUCLEOTIDE SEQUENCE</scope>
</reference>
<name>A0ABQ4YQ53_9ASTR</name>
<reference evidence="1" key="2">
    <citation type="submission" date="2022-01" db="EMBL/GenBank/DDBJ databases">
        <authorList>
            <person name="Yamashiro T."/>
            <person name="Shiraishi A."/>
            <person name="Satake H."/>
            <person name="Nakayama K."/>
        </authorList>
    </citation>
    <scope>NUCLEOTIDE SEQUENCE</scope>
</reference>
<evidence type="ECO:0008006" key="3">
    <source>
        <dbReference type="Google" id="ProtNLM"/>
    </source>
</evidence>
<organism evidence="1 2">
    <name type="scientific">Tanacetum coccineum</name>
    <dbReference type="NCBI Taxonomy" id="301880"/>
    <lineage>
        <taxon>Eukaryota</taxon>
        <taxon>Viridiplantae</taxon>
        <taxon>Streptophyta</taxon>
        <taxon>Embryophyta</taxon>
        <taxon>Tracheophyta</taxon>
        <taxon>Spermatophyta</taxon>
        <taxon>Magnoliopsida</taxon>
        <taxon>eudicotyledons</taxon>
        <taxon>Gunneridae</taxon>
        <taxon>Pentapetalae</taxon>
        <taxon>asterids</taxon>
        <taxon>campanulids</taxon>
        <taxon>Asterales</taxon>
        <taxon>Asteraceae</taxon>
        <taxon>Asteroideae</taxon>
        <taxon>Anthemideae</taxon>
        <taxon>Anthemidinae</taxon>
        <taxon>Tanacetum</taxon>
    </lineage>
</organism>
<evidence type="ECO:0000313" key="1">
    <source>
        <dbReference type="EMBL" id="GJS79682.1"/>
    </source>
</evidence>
<keyword evidence="2" id="KW-1185">Reference proteome</keyword>
<proteinExistence type="predicted"/>
<gene>
    <name evidence="1" type="ORF">Tco_0729563</name>
</gene>
<comment type="caution">
    <text evidence="1">The sequence shown here is derived from an EMBL/GenBank/DDBJ whole genome shotgun (WGS) entry which is preliminary data.</text>
</comment>
<dbReference type="Proteomes" id="UP001151760">
    <property type="component" value="Unassembled WGS sequence"/>
</dbReference>
<protein>
    <recommendedName>
        <fullName evidence="3">Zinc finger, CCHC-type</fullName>
    </recommendedName>
</protein>
<dbReference type="EMBL" id="BQNB010010614">
    <property type="protein sequence ID" value="GJS79682.1"/>
    <property type="molecule type" value="Genomic_DNA"/>
</dbReference>
<evidence type="ECO:0000313" key="2">
    <source>
        <dbReference type="Proteomes" id="UP001151760"/>
    </source>
</evidence>
<sequence>MPRKDSFKVLEGKRAIGFRTPIDMLGFFGWLDSIKQGMLELVKVKCIFLGHCKGIVGNKALEVRVQCRCCKEFSLRWNHMRIIHLSYREDSNKAAFVVAEANKIYAHESMTFNNTVAYEVISKWKAGLKDDMDARSYVYMLSNGCKKCSDNNDAEIWATKGLLVKAKGNILGLEIIRDQSSNTLRVLQSRIHNENLVHTSLNGHSTLSLEDSLSGDYDMEKNASTGVDMLDGFDHGLQINIQVFMDFDYAIGRSITFMSRSITGYGLMILRCAGSLKANLQHMVALSTTEAGHMAFTEAWKKEIWLKGLLTESGYELRLVAGIANGALVKELSSMAYPSSSMAVARRVVDEIIKCSGKMEVPKYMKFFMLQQIIEDHRFANILRDQAEMASICVHQLHIMITEMEAMPDRLEVYGSLLCLKESKEAENNKLAHLNDLIAQTEEVIRMKEGHMEVMEEAIRFS</sequence>
<accession>A0ABQ4YQ53</accession>